<evidence type="ECO:0000256" key="1">
    <source>
        <dbReference type="SAM" id="Coils"/>
    </source>
</evidence>
<dbReference type="AlphaFoldDB" id="A0A6C0JWY1"/>
<sequence length="117" mass="13750">MLRRVTLIGSRCTLWTIHRWRSGSPNKTSFIQKRNYAFFSLFTASDLFGEDKASQKEFDRLRDTLINNDIVVNQQNQELCDKINSLEKEIQTMDVKLKHLDNNIRIMDEVIALMVTK</sequence>
<dbReference type="EMBL" id="MN740696">
    <property type="protein sequence ID" value="QHU08378.1"/>
    <property type="molecule type" value="Genomic_DNA"/>
</dbReference>
<name>A0A6C0JWY1_9ZZZZ</name>
<protein>
    <submittedName>
        <fullName evidence="2">Uncharacterized protein</fullName>
    </submittedName>
</protein>
<feature type="coiled-coil region" evidence="1">
    <location>
        <begin position="76"/>
        <end position="103"/>
    </location>
</feature>
<evidence type="ECO:0000313" key="2">
    <source>
        <dbReference type="EMBL" id="QHU08378.1"/>
    </source>
</evidence>
<organism evidence="2">
    <name type="scientific">viral metagenome</name>
    <dbReference type="NCBI Taxonomy" id="1070528"/>
    <lineage>
        <taxon>unclassified sequences</taxon>
        <taxon>metagenomes</taxon>
        <taxon>organismal metagenomes</taxon>
    </lineage>
</organism>
<proteinExistence type="predicted"/>
<keyword evidence="1" id="KW-0175">Coiled coil</keyword>
<reference evidence="2" key="1">
    <citation type="journal article" date="2020" name="Nature">
        <title>Giant virus diversity and host interactions through global metagenomics.</title>
        <authorList>
            <person name="Schulz F."/>
            <person name="Roux S."/>
            <person name="Paez-Espino D."/>
            <person name="Jungbluth S."/>
            <person name="Walsh D.A."/>
            <person name="Denef V.J."/>
            <person name="McMahon K.D."/>
            <person name="Konstantinidis K.T."/>
            <person name="Eloe-Fadrosh E.A."/>
            <person name="Kyrpides N.C."/>
            <person name="Woyke T."/>
        </authorList>
    </citation>
    <scope>NUCLEOTIDE SEQUENCE</scope>
    <source>
        <strain evidence="2">GVMAG-S-1062768-28</strain>
    </source>
</reference>
<accession>A0A6C0JWY1</accession>